<evidence type="ECO:0000313" key="12">
    <source>
        <dbReference type="Proteomes" id="UP000181936"/>
    </source>
</evidence>
<name>A0A1L3MQS4_9BACI</name>
<evidence type="ECO:0000256" key="6">
    <source>
        <dbReference type="ARBA" id="ARBA00023002"/>
    </source>
</evidence>
<dbReference type="PRINTS" id="PR00070">
    <property type="entry name" value="DHFR"/>
</dbReference>
<evidence type="ECO:0000256" key="1">
    <source>
        <dbReference type="ARBA" id="ARBA00004903"/>
    </source>
</evidence>
<sequence>MLIALIVAMDLNRVIGKDNQLPWHLPADLAYFKKVTLDHKIVMGRKTFESIGRPLPDRENIILTRDPLYNKKGVQTLHSIEELLILANDVNETIFVIGGAEIFNEMLEYATTLYITKIHHEYEGDTYFPVINPREWKVCSSKLRLKDDKNAHDLEFIVYDKI</sequence>
<dbReference type="PROSITE" id="PS00075">
    <property type="entry name" value="DHFR_1"/>
    <property type="match status" value="1"/>
</dbReference>
<dbReference type="AlphaFoldDB" id="A0A1L3MQS4"/>
<evidence type="ECO:0000256" key="9">
    <source>
        <dbReference type="RuleBase" id="RU004474"/>
    </source>
</evidence>
<protein>
    <recommendedName>
        <fullName evidence="3 8">Dihydrofolate reductase</fullName>
        <ecNumber evidence="3 8">1.5.1.3</ecNumber>
    </recommendedName>
</protein>
<comment type="function">
    <text evidence="7 8">Key enzyme in folate metabolism. Catalyzes an essential reaction for de novo glycine and purine synthesis, and for DNA precursor synthesis.</text>
</comment>
<dbReference type="InterPro" id="IPR001796">
    <property type="entry name" value="DHFR_dom"/>
</dbReference>
<evidence type="ECO:0000256" key="4">
    <source>
        <dbReference type="ARBA" id="ARBA00022563"/>
    </source>
</evidence>
<evidence type="ECO:0000256" key="2">
    <source>
        <dbReference type="ARBA" id="ARBA00009539"/>
    </source>
</evidence>
<evidence type="ECO:0000256" key="7">
    <source>
        <dbReference type="ARBA" id="ARBA00025067"/>
    </source>
</evidence>
<dbReference type="PANTHER" id="PTHR48069">
    <property type="entry name" value="DIHYDROFOLATE REDUCTASE"/>
    <property type="match status" value="1"/>
</dbReference>
<keyword evidence="6 8" id="KW-0560">Oxidoreductase</keyword>
<comment type="pathway">
    <text evidence="1 8">Cofactor biosynthesis; tetrahydrofolate biosynthesis; 5,6,7,8-tetrahydrofolate from 7,8-dihydrofolate: step 1/1.</text>
</comment>
<dbReference type="SUPFAM" id="SSF53597">
    <property type="entry name" value="Dihydrofolate reductase-like"/>
    <property type="match status" value="1"/>
</dbReference>
<dbReference type="GO" id="GO:0046654">
    <property type="term" value="P:tetrahydrofolate biosynthetic process"/>
    <property type="evidence" value="ECO:0007669"/>
    <property type="project" value="UniProtKB-UniPathway"/>
</dbReference>
<dbReference type="PIRSF" id="PIRSF000194">
    <property type="entry name" value="DHFR"/>
    <property type="match status" value="1"/>
</dbReference>
<dbReference type="Pfam" id="PF00186">
    <property type="entry name" value="DHFR_1"/>
    <property type="match status" value="1"/>
</dbReference>
<dbReference type="GO" id="GO:0005829">
    <property type="term" value="C:cytosol"/>
    <property type="evidence" value="ECO:0007669"/>
    <property type="project" value="TreeGrafter"/>
</dbReference>
<reference evidence="11 12" key="1">
    <citation type="journal article" date="2016" name="Sci. Rep.">
        <title>Complete genome sequence and transcriptomic analysis of a novel marine strain Bacillus weihaiensis reveals the mechanism of brown algae degradation.</title>
        <authorList>
            <person name="Zhu Y."/>
            <person name="Chen P."/>
            <person name="Bao Y."/>
            <person name="Men Y."/>
            <person name="Zeng Y."/>
            <person name="Yang J."/>
            <person name="Sun J."/>
            <person name="Sun Y."/>
        </authorList>
    </citation>
    <scope>NUCLEOTIDE SEQUENCE [LARGE SCALE GENOMIC DNA]</scope>
    <source>
        <strain evidence="11 12">Alg07</strain>
    </source>
</reference>
<comment type="catalytic activity">
    <reaction evidence="8">
        <text>(6S)-5,6,7,8-tetrahydrofolate + NADP(+) = 7,8-dihydrofolate + NADPH + H(+)</text>
        <dbReference type="Rhea" id="RHEA:15009"/>
        <dbReference type="ChEBI" id="CHEBI:15378"/>
        <dbReference type="ChEBI" id="CHEBI:57451"/>
        <dbReference type="ChEBI" id="CHEBI:57453"/>
        <dbReference type="ChEBI" id="CHEBI:57783"/>
        <dbReference type="ChEBI" id="CHEBI:58349"/>
        <dbReference type="EC" id="1.5.1.3"/>
    </reaction>
</comment>
<dbReference type="Gene3D" id="3.40.430.10">
    <property type="entry name" value="Dihydrofolate Reductase, subunit A"/>
    <property type="match status" value="1"/>
</dbReference>
<keyword evidence="5 8" id="KW-0521">NADP</keyword>
<dbReference type="GO" id="GO:0006730">
    <property type="term" value="P:one-carbon metabolic process"/>
    <property type="evidence" value="ECO:0007669"/>
    <property type="project" value="UniProtKB-KW"/>
</dbReference>
<dbReference type="InterPro" id="IPR012259">
    <property type="entry name" value="DHFR"/>
</dbReference>
<dbReference type="GO" id="GO:0046452">
    <property type="term" value="P:dihydrofolate metabolic process"/>
    <property type="evidence" value="ECO:0007669"/>
    <property type="project" value="TreeGrafter"/>
</dbReference>
<dbReference type="PROSITE" id="PS51330">
    <property type="entry name" value="DHFR_2"/>
    <property type="match status" value="1"/>
</dbReference>
<dbReference type="GO" id="GO:0004146">
    <property type="term" value="F:dihydrofolate reductase activity"/>
    <property type="evidence" value="ECO:0007669"/>
    <property type="project" value="UniProtKB-EC"/>
</dbReference>
<evidence type="ECO:0000259" key="10">
    <source>
        <dbReference type="PROSITE" id="PS51330"/>
    </source>
</evidence>
<feature type="domain" description="DHFR" evidence="10">
    <location>
        <begin position="2"/>
        <end position="161"/>
    </location>
</feature>
<keyword evidence="12" id="KW-1185">Reference proteome</keyword>
<dbReference type="GO" id="GO:0070401">
    <property type="term" value="F:NADP+ binding"/>
    <property type="evidence" value="ECO:0007669"/>
    <property type="project" value="UniProtKB-ARBA"/>
</dbReference>
<organism evidence="11 12">
    <name type="scientific">Bacillus weihaiensis</name>
    <dbReference type="NCBI Taxonomy" id="1547283"/>
    <lineage>
        <taxon>Bacteria</taxon>
        <taxon>Bacillati</taxon>
        <taxon>Bacillota</taxon>
        <taxon>Bacilli</taxon>
        <taxon>Bacillales</taxon>
        <taxon>Bacillaceae</taxon>
        <taxon>Bacillus</taxon>
    </lineage>
</organism>
<evidence type="ECO:0000256" key="3">
    <source>
        <dbReference type="ARBA" id="ARBA00012856"/>
    </source>
</evidence>
<accession>A0A1L3MQS4</accession>
<dbReference type="EC" id="1.5.1.3" evidence="3 8"/>
<dbReference type="STRING" id="1547283.A9C19_08010"/>
<dbReference type="InterPro" id="IPR017925">
    <property type="entry name" value="DHFR_CS"/>
</dbReference>
<dbReference type="UniPathway" id="UPA00077">
    <property type="reaction ID" value="UER00158"/>
</dbReference>
<dbReference type="FunFam" id="3.40.430.10:FF:000001">
    <property type="entry name" value="Dihydrofolate reductase"/>
    <property type="match status" value="1"/>
</dbReference>
<dbReference type="InterPro" id="IPR024072">
    <property type="entry name" value="DHFR-like_dom_sf"/>
</dbReference>
<dbReference type="GO" id="GO:0046655">
    <property type="term" value="P:folic acid metabolic process"/>
    <property type="evidence" value="ECO:0007669"/>
    <property type="project" value="TreeGrafter"/>
</dbReference>
<keyword evidence="4 8" id="KW-0554">One-carbon metabolism</keyword>
<evidence type="ECO:0000256" key="5">
    <source>
        <dbReference type="ARBA" id="ARBA00022857"/>
    </source>
</evidence>
<dbReference type="KEGG" id="bwh:A9C19_08010"/>
<comment type="similarity">
    <text evidence="2 8 9">Belongs to the dihydrofolate reductase family.</text>
</comment>
<evidence type="ECO:0000256" key="8">
    <source>
        <dbReference type="PIRNR" id="PIRNR000194"/>
    </source>
</evidence>
<dbReference type="CDD" id="cd00209">
    <property type="entry name" value="DHFR"/>
    <property type="match status" value="1"/>
</dbReference>
<dbReference type="EMBL" id="CP016020">
    <property type="protein sequence ID" value="APH04697.1"/>
    <property type="molecule type" value="Genomic_DNA"/>
</dbReference>
<gene>
    <name evidence="11" type="ORF">A9C19_08010</name>
</gene>
<dbReference type="PANTHER" id="PTHR48069:SF3">
    <property type="entry name" value="DIHYDROFOLATE REDUCTASE"/>
    <property type="match status" value="1"/>
</dbReference>
<evidence type="ECO:0000313" key="11">
    <source>
        <dbReference type="EMBL" id="APH04697.1"/>
    </source>
</evidence>
<dbReference type="Proteomes" id="UP000181936">
    <property type="component" value="Chromosome"/>
</dbReference>
<proteinExistence type="inferred from homology"/>